<dbReference type="AlphaFoldDB" id="A0A821PD97"/>
<dbReference type="Proteomes" id="UP000663880">
    <property type="component" value="Unassembled WGS sequence"/>
</dbReference>
<dbReference type="OrthoDB" id="425681at2759"/>
<protein>
    <submittedName>
        <fullName evidence="1">Uncharacterized protein</fullName>
    </submittedName>
</protein>
<dbReference type="EMBL" id="CAJOBZ010000006">
    <property type="protein sequence ID" value="CAF4802806.1"/>
    <property type="molecule type" value="Genomic_DNA"/>
</dbReference>
<keyword evidence="2" id="KW-1185">Reference proteome</keyword>
<accession>A0A821PD97</accession>
<comment type="caution">
    <text evidence="1">The sequence shown here is derived from an EMBL/GenBank/DDBJ whole genome shotgun (WGS) entry which is preliminary data.</text>
</comment>
<evidence type="ECO:0000313" key="1">
    <source>
        <dbReference type="EMBL" id="CAF4802806.1"/>
    </source>
</evidence>
<reference evidence="1" key="1">
    <citation type="submission" date="2021-02" db="EMBL/GenBank/DDBJ databases">
        <authorList>
            <person name="Steward A R."/>
        </authorList>
    </citation>
    <scope>NUCLEOTIDE SEQUENCE</scope>
</reference>
<sequence>MVIKPFLSAERKALQKIVGPIKKIGAGDLIDEANIIGKAKAAGRPLGRYRWKDALEKDLCELQVPDWQAVERDLQRWRSLVSEAKARIWLPCQQSK</sequence>
<evidence type="ECO:0000313" key="2">
    <source>
        <dbReference type="Proteomes" id="UP000663880"/>
    </source>
</evidence>
<name>A0A821PD97_9NEOP</name>
<proteinExistence type="predicted"/>
<gene>
    <name evidence="1" type="ORF">PMACD_LOCUS3548</name>
</gene>
<organism evidence="1 2">
    <name type="scientific">Pieris macdunnoughi</name>
    <dbReference type="NCBI Taxonomy" id="345717"/>
    <lineage>
        <taxon>Eukaryota</taxon>
        <taxon>Metazoa</taxon>
        <taxon>Ecdysozoa</taxon>
        <taxon>Arthropoda</taxon>
        <taxon>Hexapoda</taxon>
        <taxon>Insecta</taxon>
        <taxon>Pterygota</taxon>
        <taxon>Neoptera</taxon>
        <taxon>Endopterygota</taxon>
        <taxon>Lepidoptera</taxon>
        <taxon>Glossata</taxon>
        <taxon>Ditrysia</taxon>
        <taxon>Papilionoidea</taxon>
        <taxon>Pieridae</taxon>
        <taxon>Pierinae</taxon>
        <taxon>Pieris</taxon>
    </lineage>
</organism>